<dbReference type="AlphaFoldDB" id="A0A382VN45"/>
<name>A0A382VN45_9ZZZZ</name>
<sequence>MLPPLFNVIEPYYNDIEEYYPLFLKLFIERGGLDIMEGGKYVMYPVHVLRSQIKAKFPNAMVLEIIPNDIDE</sequence>
<feature type="non-terminal residue" evidence="1">
    <location>
        <position position="72"/>
    </location>
</feature>
<proteinExistence type="predicted"/>
<reference evidence="1" key="1">
    <citation type="submission" date="2018-05" db="EMBL/GenBank/DDBJ databases">
        <authorList>
            <person name="Lanie J.A."/>
            <person name="Ng W.-L."/>
            <person name="Kazmierczak K.M."/>
            <person name="Andrzejewski T.M."/>
            <person name="Davidsen T.M."/>
            <person name="Wayne K.J."/>
            <person name="Tettelin H."/>
            <person name="Glass J.I."/>
            <person name="Rusch D."/>
            <person name="Podicherti R."/>
            <person name="Tsui H.-C.T."/>
            <person name="Winkler M.E."/>
        </authorList>
    </citation>
    <scope>NUCLEOTIDE SEQUENCE</scope>
</reference>
<evidence type="ECO:0000313" key="1">
    <source>
        <dbReference type="EMBL" id="SVD47425.1"/>
    </source>
</evidence>
<protein>
    <submittedName>
        <fullName evidence="1">Uncharacterized protein</fullName>
    </submittedName>
</protein>
<gene>
    <name evidence="1" type="ORF">METZ01_LOCUS400279</name>
</gene>
<accession>A0A382VN45</accession>
<organism evidence="1">
    <name type="scientific">marine metagenome</name>
    <dbReference type="NCBI Taxonomy" id="408172"/>
    <lineage>
        <taxon>unclassified sequences</taxon>
        <taxon>metagenomes</taxon>
        <taxon>ecological metagenomes</taxon>
    </lineage>
</organism>
<dbReference type="EMBL" id="UINC01152969">
    <property type="protein sequence ID" value="SVD47425.1"/>
    <property type="molecule type" value="Genomic_DNA"/>
</dbReference>